<evidence type="ECO:0000256" key="1">
    <source>
        <dbReference type="ARBA" id="ARBA00004193"/>
    </source>
</evidence>
<dbReference type="PROSITE" id="PS51257">
    <property type="entry name" value="PROKAR_LIPOPROTEIN"/>
    <property type="match status" value="1"/>
</dbReference>
<reference evidence="9" key="1">
    <citation type="journal article" date="2019" name="Int. J. Syst. Evol. Microbiol.">
        <title>The Global Catalogue of Microorganisms (GCM) 10K type strain sequencing project: providing services to taxonomists for standard genome sequencing and annotation.</title>
        <authorList>
            <consortium name="The Broad Institute Genomics Platform"/>
            <consortium name="The Broad Institute Genome Sequencing Center for Infectious Disease"/>
            <person name="Wu L."/>
            <person name="Ma J."/>
        </authorList>
    </citation>
    <scope>NUCLEOTIDE SEQUENCE [LARGE SCALE GENOMIC DNA]</scope>
    <source>
        <strain evidence="9">TISTR 1571</strain>
    </source>
</reference>
<sequence>MKKLLFLLVAIPILLLAACTGGSESQPEGGNAEGNEGGGSGSADQTLTYASTSDAPGLSPIDTNDSVSSHVIEQVYETLFKRNAETGEIEPLLAKSYENPDDNTWVIKLKEDIKFHDGTPFNAEAVKYTFETFLDPERAAPRASLLAPVESIEVKDEYTVVIKTNKPYGAMLAALSHSNASIVSPEADKSGNLNENPVGTGPFKFVSWEKGNEIVLEKNADYWQGEPTLNQVTFKVVPSVSTAISMMETGEVDFIDGVTSQHTSRLEGNGSINLIKKEGTPVYYMGFNMEKEPMNNPEFRKALAHAIDRDAYVESLNGLGVRSNSFVGPQVFGYDESAEDLGYSYDPEKAKQIIEENGFGDQTYHMLVANRDMYINMAEIAQAQLSEVGINVEMEMIEWGTFLDMTAEGNFDLTFLGWSNVTGDGSELLYPNLHTDNLGSSNRTRYSNKEFDELVVKSRTTTDQEKRKEYLAEANALAIKDAPWVPMHHGVVTAAVVDSVKGLELSPTGSWRLYKVSRE</sequence>
<accession>A0ABW5QAY4</accession>
<dbReference type="Proteomes" id="UP001597452">
    <property type="component" value="Unassembled WGS sequence"/>
</dbReference>
<feature type="compositionally biased region" description="Gly residues" evidence="5">
    <location>
        <begin position="31"/>
        <end position="41"/>
    </location>
</feature>
<evidence type="ECO:0000256" key="5">
    <source>
        <dbReference type="SAM" id="MobiDB-lite"/>
    </source>
</evidence>
<dbReference type="PANTHER" id="PTHR30290:SF9">
    <property type="entry name" value="OLIGOPEPTIDE-BINDING PROTEIN APPA"/>
    <property type="match status" value="1"/>
</dbReference>
<feature type="domain" description="Solute-binding protein family 5" evidence="7">
    <location>
        <begin position="88"/>
        <end position="437"/>
    </location>
</feature>
<evidence type="ECO:0000313" key="9">
    <source>
        <dbReference type="Proteomes" id="UP001597452"/>
    </source>
</evidence>
<keyword evidence="4 6" id="KW-0732">Signal</keyword>
<evidence type="ECO:0000256" key="2">
    <source>
        <dbReference type="ARBA" id="ARBA00005695"/>
    </source>
</evidence>
<dbReference type="Pfam" id="PF00496">
    <property type="entry name" value="SBP_bac_5"/>
    <property type="match status" value="1"/>
</dbReference>
<evidence type="ECO:0000256" key="4">
    <source>
        <dbReference type="ARBA" id="ARBA00022729"/>
    </source>
</evidence>
<dbReference type="SUPFAM" id="SSF53850">
    <property type="entry name" value="Periplasmic binding protein-like II"/>
    <property type="match status" value="1"/>
</dbReference>
<dbReference type="InterPro" id="IPR023765">
    <property type="entry name" value="SBP_5_CS"/>
</dbReference>
<dbReference type="EMBL" id="JBHUMZ010000021">
    <property type="protein sequence ID" value="MFD2639148.1"/>
    <property type="molecule type" value="Genomic_DNA"/>
</dbReference>
<dbReference type="InterPro" id="IPR039424">
    <property type="entry name" value="SBP_5"/>
</dbReference>
<dbReference type="Gene3D" id="3.40.190.10">
    <property type="entry name" value="Periplasmic binding protein-like II"/>
    <property type="match status" value="1"/>
</dbReference>
<dbReference type="CDD" id="cd08499">
    <property type="entry name" value="PBP2_Ylib_like"/>
    <property type="match status" value="1"/>
</dbReference>
<dbReference type="PIRSF" id="PIRSF002741">
    <property type="entry name" value="MppA"/>
    <property type="match status" value="1"/>
</dbReference>
<comment type="similarity">
    <text evidence="2">Belongs to the bacterial solute-binding protein 5 family.</text>
</comment>
<dbReference type="InterPro" id="IPR030678">
    <property type="entry name" value="Peptide/Ni-bd"/>
</dbReference>
<comment type="subcellular location">
    <subcellularLocation>
        <location evidence="1">Cell membrane</location>
        <topology evidence="1">Lipid-anchor</topology>
    </subcellularLocation>
</comment>
<dbReference type="PROSITE" id="PS01040">
    <property type="entry name" value="SBP_BACTERIAL_5"/>
    <property type="match status" value="1"/>
</dbReference>
<evidence type="ECO:0000259" key="7">
    <source>
        <dbReference type="Pfam" id="PF00496"/>
    </source>
</evidence>
<dbReference type="Gene3D" id="3.90.76.10">
    <property type="entry name" value="Dipeptide-binding Protein, Domain 1"/>
    <property type="match status" value="1"/>
</dbReference>
<protein>
    <submittedName>
        <fullName evidence="8">Glutathione ABC transporter substrate-binding protein</fullName>
    </submittedName>
</protein>
<evidence type="ECO:0000256" key="6">
    <source>
        <dbReference type="SAM" id="SignalP"/>
    </source>
</evidence>
<evidence type="ECO:0000313" key="8">
    <source>
        <dbReference type="EMBL" id="MFD2639148.1"/>
    </source>
</evidence>
<dbReference type="Gene3D" id="3.10.105.10">
    <property type="entry name" value="Dipeptide-binding Protein, Domain 3"/>
    <property type="match status" value="1"/>
</dbReference>
<organism evidence="8 9">
    <name type="scientific">Piscibacillus salipiscarius</name>
    <dbReference type="NCBI Taxonomy" id="299480"/>
    <lineage>
        <taxon>Bacteria</taxon>
        <taxon>Bacillati</taxon>
        <taxon>Bacillota</taxon>
        <taxon>Bacilli</taxon>
        <taxon>Bacillales</taxon>
        <taxon>Bacillaceae</taxon>
        <taxon>Piscibacillus</taxon>
    </lineage>
</organism>
<feature type="compositionally biased region" description="Polar residues" evidence="5">
    <location>
        <begin position="44"/>
        <end position="54"/>
    </location>
</feature>
<keyword evidence="9" id="KW-1185">Reference proteome</keyword>
<feature type="signal peptide" evidence="6">
    <location>
        <begin position="1"/>
        <end position="17"/>
    </location>
</feature>
<comment type="caution">
    <text evidence="8">The sequence shown here is derived from an EMBL/GenBank/DDBJ whole genome shotgun (WGS) entry which is preliminary data.</text>
</comment>
<name>A0ABW5QAY4_9BACI</name>
<dbReference type="InterPro" id="IPR000914">
    <property type="entry name" value="SBP_5_dom"/>
</dbReference>
<dbReference type="PANTHER" id="PTHR30290">
    <property type="entry name" value="PERIPLASMIC BINDING COMPONENT OF ABC TRANSPORTER"/>
    <property type="match status" value="1"/>
</dbReference>
<gene>
    <name evidence="8" type="ORF">ACFSW4_09755</name>
</gene>
<dbReference type="RefSeq" id="WP_377328954.1">
    <property type="nucleotide sequence ID" value="NZ_JBHUMZ010000021.1"/>
</dbReference>
<proteinExistence type="inferred from homology"/>
<feature type="chain" id="PRO_5046205001" evidence="6">
    <location>
        <begin position="18"/>
        <end position="519"/>
    </location>
</feature>
<evidence type="ECO:0000256" key="3">
    <source>
        <dbReference type="ARBA" id="ARBA00022448"/>
    </source>
</evidence>
<keyword evidence="3" id="KW-0813">Transport</keyword>
<feature type="region of interest" description="Disordered" evidence="5">
    <location>
        <begin position="22"/>
        <end position="65"/>
    </location>
</feature>